<comment type="subunit">
    <text evidence="12">Component of the ubiquinol-cytochrome c oxidoreductase (cytochrome b-c1 complex, complex III, CIII), a multisubunit enzyme composed of 3 respiratory subunits cytochrome b, cytochrome c1 and Rieske protein, 2 core protein subunits, and additional low-molecular weight protein subunits. The complex exists as an obligatory dimer and forms supercomplexes (SCs) in the inner mitochondrial membrane with cytochrome c oxidase (complex IV, CIV).</text>
</comment>
<dbReference type="GO" id="GO:0045275">
    <property type="term" value="C:respiratory chain complex III"/>
    <property type="evidence" value="ECO:0007669"/>
    <property type="project" value="InterPro"/>
</dbReference>
<keyword evidence="5" id="KW-0679">Respiratory chain</keyword>
<evidence type="ECO:0000256" key="1">
    <source>
        <dbReference type="ARBA" id="ARBA00004443"/>
    </source>
</evidence>
<evidence type="ECO:0000256" key="10">
    <source>
        <dbReference type="ARBA" id="ARBA00031021"/>
    </source>
</evidence>
<evidence type="ECO:0000256" key="2">
    <source>
        <dbReference type="ARBA" id="ARBA00008554"/>
    </source>
</evidence>
<proteinExistence type="inferred from homology"/>
<dbReference type="SUPFAM" id="SSF81524">
    <property type="entry name" value="14 kDa protein of cytochrome bc1 complex (Ubiquinol-cytochrome c reductase)"/>
    <property type="match status" value="1"/>
</dbReference>
<evidence type="ECO:0000256" key="11">
    <source>
        <dbReference type="ARBA" id="ARBA00032927"/>
    </source>
</evidence>
<dbReference type="PANTHER" id="PTHR12022">
    <property type="entry name" value="UBIQUINOL-CYTOCHROME C REDUCTASE COMPLEX 14 KD PROTEIN"/>
    <property type="match status" value="1"/>
</dbReference>
<keyword evidence="7" id="KW-0249">Electron transport</keyword>
<dbReference type="PANTHER" id="PTHR12022:SF0">
    <property type="entry name" value="CYTOCHROME B-C1 COMPLEX SUBUNIT 7"/>
    <property type="match status" value="1"/>
</dbReference>
<evidence type="ECO:0000313" key="14">
    <source>
        <dbReference type="Proteomes" id="UP000019149"/>
    </source>
</evidence>
<dbReference type="OrthoDB" id="425749at2759"/>
<evidence type="ECO:0000256" key="7">
    <source>
        <dbReference type="ARBA" id="ARBA00022982"/>
    </source>
</evidence>
<gene>
    <name evidence="13" type="ORF">EGR_05455</name>
</gene>
<dbReference type="GO" id="GO:0005743">
    <property type="term" value="C:mitochondrial inner membrane"/>
    <property type="evidence" value="ECO:0007669"/>
    <property type="project" value="UniProtKB-SubCell"/>
</dbReference>
<dbReference type="RefSeq" id="XP_024350889.1">
    <property type="nucleotide sequence ID" value="XM_024494704.1"/>
</dbReference>
<evidence type="ECO:0000256" key="9">
    <source>
        <dbReference type="ARBA" id="ARBA00023136"/>
    </source>
</evidence>
<dbReference type="GeneID" id="36341170"/>
<evidence type="ECO:0000256" key="6">
    <source>
        <dbReference type="ARBA" id="ARBA00022792"/>
    </source>
</evidence>
<dbReference type="GO" id="GO:0006122">
    <property type="term" value="P:mitochondrial electron transport, ubiquinol to cytochrome c"/>
    <property type="evidence" value="ECO:0007669"/>
    <property type="project" value="InterPro"/>
</dbReference>
<dbReference type="OMA" id="REEWAMK"/>
<comment type="similarity">
    <text evidence="2">Belongs to the UQCRB/QCR7 family.</text>
</comment>
<dbReference type="InterPro" id="IPR003197">
    <property type="entry name" value="QCR7"/>
</dbReference>
<dbReference type="Proteomes" id="UP000019149">
    <property type="component" value="Unassembled WGS sequence"/>
</dbReference>
<comment type="subcellular location">
    <subcellularLocation>
        <location evidence="1">Mitochondrion inner membrane</location>
        <topology evidence="1">Peripheral membrane protein</topology>
        <orientation evidence="1">Matrix side</orientation>
    </subcellularLocation>
</comment>
<dbReference type="InterPro" id="IPR036544">
    <property type="entry name" value="QCR7_sf"/>
</dbReference>
<evidence type="ECO:0000256" key="4">
    <source>
        <dbReference type="ARBA" id="ARBA00022448"/>
    </source>
</evidence>
<keyword evidence="14" id="KW-1185">Reference proteome</keyword>
<sequence>MAKFVSFTVGVEPRVGGLLNTALRMTTLRSAVAKASEAWKMKIAQRSPFEKTIKDFNFNTGYYNQIGLRWHDIMPRNAVVEEAFRRLPREEREDMDFRLARATLLSANKTILPKEEWTKQEEDVPYLDPYIKLIERELRDKADWDNFISPRTYP</sequence>
<evidence type="ECO:0000256" key="3">
    <source>
        <dbReference type="ARBA" id="ARBA00016323"/>
    </source>
</evidence>
<evidence type="ECO:0000256" key="12">
    <source>
        <dbReference type="ARBA" id="ARBA00038521"/>
    </source>
</evidence>
<dbReference type="STRING" id="6210.W6UF07"/>
<accession>W6UF07</accession>
<comment type="caution">
    <text evidence="13">The sequence shown here is derived from an EMBL/GenBank/DDBJ whole genome shotgun (WGS) entry which is preliminary data.</text>
</comment>
<dbReference type="KEGG" id="egl:EGR_05455"/>
<dbReference type="CTD" id="36341170"/>
<dbReference type="AlphaFoldDB" id="W6UF07"/>
<organism evidence="13 14">
    <name type="scientific">Echinococcus granulosus</name>
    <name type="common">Hydatid tapeworm</name>
    <dbReference type="NCBI Taxonomy" id="6210"/>
    <lineage>
        <taxon>Eukaryota</taxon>
        <taxon>Metazoa</taxon>
        <taxon>Spiralia</taxon>
        <taxon>Lophotrochozoa</taxon>
        <taxon>Platyhelminthes</taxon>
        <taxon>Cestoda</taxon>
        <taxon>Eucestoda</taxon>
        <taxon>Cyclophyllidea</taxon>
        <taxon>Taeniidae</taxon>
        <taxon>Echinococcus</taxon>
        <taxon>Echinococcus granulosus group</taxon>
    </lineage>
</organism>
<keyword evidence="6" id="KW-0999">Mitochondrion inner membrane</keyword>
<evidence type="ECO:0000256" key="5">
    <source>
        <dbReference type="ARBA" id="ARBA00022660"/>
    </source>
</evidence>
<protein>
    <recommendedName>
        <fullName evidence="3">Cytochrome b-c1 complex subunit 7</fullName>
    </recommendedName>
    <alternativeName>
        <fullName evidence="10">Complex III subunit VII</fullName>
    </alternativeName>
    <alternativeName>
        <fullName evidence="11">Ubiquinol-cytochrome c reductase complex 14 kDa protein</fullName>
    </alternativeName>
</protein>
<dbReference type="Gene3D" id="1.10.1090.10">
    <property type="entry name" value="Cytochrome b-c1 complex subunit 7"/>
    <property type="match status" value="1"/>
</dbReference>
<dbReference type="Pfam" id="PF02271">
    <property type="entry name" value="UCR_14kD"/>
    <property type="match status" value="1"/>
</dbReference>
<keyword evidence="9" id="KW-0472">Membrane</keyword>
<evidence type="ECO:0000256" key="8">
    <source>
        <dbReference type="ARBA" id="ARBA00023128"/>
    </source>
</evidence>
<evidence type="ECO:0000313" key="13">
    <source>
        <dbReference type="EMBL" id="EUB59693.1"/>
    </source>
</evidence>
<keyword evidence="4" id="KW-0813">Transport</keyword>
<reference evidence="13 14" key="1">
    <citation type="journal article" date="2013" name="Nat. Genet.">
        <title>The genome of the hydatid tapeworm Echinococcus granulosus.</title>
        <authorList>
            <person name="Zheng H."/>
            <person name="Zhang W."/>
            <person name="Zhang L."/>
            <person name="Zhang Z."/>
            <person name="Li J."/>
            <person name="Lu G."/>
            <person name="Zhu Y."/>
            <person name="Wang Y."/>
            <person name="Huang Y."/>
            <person name="Liu J."/>
            <person name="Kang H."/>
            <person name="Chen J."/>
            <person name="Wang L."/>
            <person name="Chen A."/>
            <person name="Yu S."/>
            <person name="Gao Z."/>
            <person name="Jin L."/>
            <person name="Gu W."/>
            <person name="Wang Z."/>
            <person name="Zhao L."/>
            <person name="Shi B."/>
            <person name="Wen H."/>
            <person name="Lin R."/>
            <person name="Jones M.K."/>
            <person name="Brejova B."/>
            <person name="Vinar T."/>
            <person name="Zhao G."/>
            <person name="McManus D.P."/>
            <person name="Chen Z."/>
            <person name="Zhou Y."/>
            <person name="Wang S."/>
        </authorList>
    </citation>
    <scope>NUCLEOTIDE SEQUENCE [LARGE SCALE GENOMIC DNA]</scope>
</reference>
<keyword evidence="8" id="KW-0496">Mitochondrion</keyword>
<name>W6UF07_ECHGR</name>
<dbReference type="EMBL" id="APAU02000040">
    <property type="protein sequence ID" value="EUB59693.1"/>
    <property type="molecule type" value="Genomic_DNA"/>
</dbReference>